<dbReference type="InterPro" id="IPR036770">
    <property type="entry name" value="Ankyrin_rpt-contain_sf"/>
</dbReference>
<evidence type="ECO:0000313" key="5">
    <source>
        <dbReference type="EMBL" id="ORE07565.1"/>
    </source>
</evidence>
<sequence>MTEGASNNELLLALCRGDQEEELEKLLEEGNCNVNFTDGAGNTGAHYAAKTGSIGCLEVLVNHEEIDLDIQNTLEGNTPLHLAVQYANEDHDMAVAMVELLLAAGADPKIANRNKLTPIQLVHPKHVDIKKTLEEASAAYDLDDADIAHEDDDDYGDGSASEEEE</sequence>
<dbReference type="PANTHER" id="PTHR24201">
    <property type="entry name" value="ANK_REP_REGION DOMAIN-CONTAINING PROTEIN"/>
    <property type="match status" value="1"/>
</dbReference>
<proteinExistence type="predicted"/>
<keyword evidence="2 3" id="KW-0040">ANK repeat</keyword>
<dbReference type="AlphaFoldDB" id="A0A1X0R698"/>
<feature type="repeat" description="ANK" evidence="3">
    <location>
        <begin position="75"/>
        <end position="113"/>
    </location>
</feature>
<evidence type="ECO:0000256" key="4">
    <source>
        <dbReference type="SAM" id="MobiDB-lite"/>
    </source>
</evidence>
<dbReference type="SMART" id="SM00248">
    <property type="entry name" value="ANK"/>
    <property type="match status" value="3"/>
</dbReference>
<evidence type="ECO:0000256" key="3">
    <source>
        <dbReference type="PROSITE-ProRule" id="PRU00023"/>
    </source>
</evidence>
<evidence type="ECO:0000256" key="1">
    <source>
        <dbReference type="ARBA" id="ARBA00022737"/>
    </source>
</evidence>
<dbReference type="InterPro" id="IPR002110">
    <property type="entry name" value="Ankyrin_rpt"/>
</dbReference>
<dbReference type="PRINTS" id="PR01415">
    <property type="entry name" value="ANKYRIN"/>
</dbReference>
<dbReference type="SUPFAM" id="SSF48403">
    <property type="entry name" value="Ankyrin repeat"/>
    <property type="match status" value="1"/>
</dbReference>
<name>A0A1X0R698_RHIZD</name>
<keyword evidence="1" id="KW-0677">Repeat</keyword>
<feature type="region of interest" description="Disordered" evidence="4">
    <location>
        <begin position="141"/>
        <end position="165"/>
    </location>
</feature>
<organism evidence="5">
    <name type="scientific">Rhizopus microsporus var. microsporus</name>
    <dbReference type="NCBI Taxonomy" id="86635"/>
    <lineage>
        <taxon>Eukaryota</taxon>
        <taxon>Fungi</taxon>
        <taxon>Fungi incertae sedis</taxon>
        <taxon>Mucoromycota</taxon>
        <taxon>Mucoromycotina</taxon>
        <taxon>Mucoromycetes</taxon>
        <taxon>Mucorales</taxon>
        <taxon>Mucorineae</taxon>
        <taxon>Rhizopodaceae</taxon>
        <taxon>Rhizopus</taxon>
    </lineage>
</organism>
<protein>
    <submittedName>
        <fullName evidence="5">Ankyrin</fullName>
    </submittedName>
</protein>
<dbReference type="PROSITE" id="PS50088">
    <property type="entry name" value="ANK_REPEAT"/>
    <property type="match status" value="1"/>
</dbReference>
<dbReference type="EMBL" id="KV921902">
    <property type="protein sequence ID" value="ORE07565.1"/>
    <property type="molecule type" value="Genomic_DNA"/>
</dbReference>
<dbReference type="VEuPathDB" id="FungiDB:BCV72DRAFT_304543"/>
<reference evidence="5" key="1">
    <citation type="journal article" date="2016" name="Proc. Natl. Acad. Sci. U.S.A.">
        <title>Lipid metabolic changes in an early divergent fungus govern the establishment of a mutualistic symbiosis with endobacteria.</title>
        <authorList>
            <person name="Lastovetsky O.A."/>
            <person name="Gaspar M.L."/>
            <person name="Mondo S.J."/>
            <person name="LaButti K.M."/>
            <person name="Sandor L."/>
            <person name="Grigoriev I.V."/>
            <person name="Henry S.A."/>
            <person name="Pawlowska T.E."/>
        </authorList>
    </citation>
    <scope>NUCLEOTIDE SEQUENCE [LARGE SCALE GENOMIC DNA]</scope>
    <source>
        <strain evidence="5">ATCC 52814</strain>
    </source>
</reference>
<dbReference type="InterPro" id="IPR050776">
    <property type="entry name" value="Ank_Repeat/CDKN_Inhibitor"/>
</dbReference>
<gene>
    <name evidence="5" type="ORF">BCV72DRAFT_304543</name>
</gene>
<evidence type="ECO:0000256" key="2">
    <source>
        <dbReference type="ARBA" id="ARBA00023043"/>
    </source>
</evidence>
<dbReference type="Pfam" id="PF12796">
    <property type="entry name" value="Ank_2"/>
    <property type="match status" value="1"/>
</dbReference>
<dbReference type="PROSITE" id="PS50297">
    <property type="entry name" value="ANK_REP_REGION"/>
    <property type="match status" value="1"/>
</dbReference>
<dbReference type="OrthoDB" id="9995210at2759"/>
<dbReference type="Gene3D" id="1.25.40.20">
    <property type="entry name" value="Ankyrin repeat-containing domain"/>
    <property type="match status" value="1"/>
</dbReference>
<dbReference type="Proteomes" id="UP000242414">
    <property type="component" value="Unassembled WGS sequence"/>
</dbReference>
<accession>A0A1X0R698</accession>